<dbReference type="Pfam" id="PF17656">
    <property type="entry name" value="ChapFlgA_N"/>
    <property type="match status" value="1"/>
</dbReference>
<gene>
    <name evidence="6" type="primary">flgA</name>
    <name evidence="6" type="ORF">SNE35_27870</name>
</gene>
<dbReference type="InterPro" id="IPR041231">
    <property type="entry name" value="FlgA_N"/>
</dbReference>
<feature type="chain" id="PRO_5044979317" description="Flagella basal body P-ring formation protein FlgA" evidence="4">
    <location>
        <begin position="24"/>
        <end position="239"/>
    </location>
</feature>
<evidence type="ECO:0000256" key="1">
    <source>
        <dbReference type="ARBA" id="ARBA00004418"/>
    </source>
</evidence>
<evidence type="ECO:0000259" key="5">
    <source>
        <dbReference type="SMART" id="SM00858"/>
    </source>
</evidence>
<organism evidence="6 7">
    <name type="scientific">Roseateles agri</name>
    <dbReference type="NCBI Taxonomy" id="3098619"/>
    <lineage>
        <taxon>Bacteria</taxon>
        <taxon>Pseudomonadati</taxon>
        <taxon>Pseudomonadota</taxon>
        <taxon>Betaproteobacteria</taxon>
        <taxon>Burkholderiales</taxon>
        <taxon>Sphaerotilaceae</taxon>
        <taxon>Roseateles</taxon>
    </lineage>
</organism>
<evidence type="ECO:0000313" key="7">
    <source>
        <dbReference type="Proteomes" id="UP001285263"/>
    </source>
</evidence>
<evidence type="ECO:0000256" key="4">
    <source>
        <dbReference type="RuleBase" id="RU362063"/>
    </source>
</evidence>
<dbReference type="Gene3D" id="3.90.1210.10">
    <property type="entry name" value="Antifreeze-like/N-acetylneuraminic acid synthase C-terminal domain"/>
    <property type="match status" value="1"/>
</dbReference>
<dbReference type="EMBL" id="JAXCLA010000010">
    <property type="protein sequence ID" value="MDY0748348.1"/>
    <property type="molecule type" value="Genomic_DNA"/>
</dbReference>
<dbReference type="CDD" id="cd11614">
    <property type="entry name" value="SAF_CpaB_FlgA_like"/>
    <property type="match status" value="1"/>
</dbReference>
<dbReference type="SMART" id="SM00858">
    <property type="entry name" value="SAF"/>
    <property type="match status" value="1"/>
</dbReference>
<comment type="function">
    <text evidence="4">Involved in the assembly process of the P-ring formation. It may associate with FlgF on the rod constituting a structure essential for the P-ring assembly or may act as a modulator protein for the P-ring assembly.</text>
</comment>
<dbReference type="PANTHER" id="PTHR36307">
    <property type="entry name" value="FLAGELLA BASAL BODY P-RING FORMATION PROTEIN FLGA"/>
    <property type="match status" value="1"/>
</dbReference>
<dbReference type="InterPro" id="IPR039246">
    <property type="entry name" value="Flagellar_FlgA"/>
</dbReference>
<proteinExistence type="inferred from homology"/>
<keyword evidence="7" id="KW-1185">Reference proteome</keyword>
<accession>A0ABU5DPY0</accession>
<evidence type="ECO:0000313" key="6">
    <source>
        <dbReference type="EMBL" id="MDY0748348.1"/>
    </source>
</evidence>
<keyword evidence="6" id="KW-0969">Cilium</keyword>
<feature type="domain" description="SAF" evidence="5">
    <location>
        <begin position="115"/>
        <end position="177"/>
    </location>
</feature>
<keyword evidence="2 4" id="KW-0732">Signal</keyword>
<comment type="subcellular location">
    <subcellularLocation>
        <location evidence="1 4">Periplasm</location>
    </subcellularLocation>
</comment>
<dbReference type="NCBIfam" id="TIGR03170">
    <property type="entry name" value="flgA_cterm"/>
    <property type="match status" value="1"/>
</dbReference>
<keyword evidence="6" id="KW-0282">Flagellum</keyword>
<evidence type="ECO:0000256" key="3">
    <source>
        <dbReference type="ARBA" id="ARBA00022764"/>
    </source>
</evidence>
<dbReference type="RefSeq" id="WP_320426320.1">
    <property type="nucleotide sequence ID" value="NZ_JAXCLA010000010.1"/>
</dbReference>
<dbReference type="Proteomes" id="UP001285263">
    <property type="component" value="Unassembled WGS sequence"/>
</dbReference>
<dbReference type="InterPro" id="IPR013974">
    <property type="entry name" value="SAF"/>
</dbReference>
<dbReference type="Gene3D" id="2.30.30.760">
    <property type="match status" value="1"/>
</dbReference>
<name>A0ABU5DPY0_9BURK</name>
<comment type="similarity">
    <text evidence="4">Belongs to the FlgA family.</text>
</comment>
<dbReference type="PANTHER" id="PTHR36307:SF1">
    <property type="entry name" value="FLAGELLA BASAL BODY P-RING FORMATION PROTEIN FLGA"/>
    <property type="match status" value="1"/>
</dbReference>
<comment type="caution">
    <text evidence="6">The sequence shown here is derived from an EMBL/GenBank/DDBJ whole genome shotgun (WGS) entry which is preliminary data.</text>
</comment>
<dbReference type="Pfam" id="PF13144">
    <property type="entry name" value="ChapFlgA"/>
    <property type="match status" value="1"/>
</dbReference>
<protein>
    <recommendedName>
        <fullName evidence="4">Flagella basal body P-ring formation protein FlgA</fullName>
    </recommendedName>
</protein>
<keyword evidence="4" id="KW-1005">Bacterial flagellum biogenesis</keyword>
<feature type="signal peptide" evidence="4">
    <location>
        <begin position="1"/>
        <end position="23"/>
    </location>
</feature>
<evidence type="ECO:0000256" key="2">
    <source>
        <dbReference type="ARBA" id="ARBA00022729"/>
    </source>
</evidence>
<sequence>MLQIRPSWFLLLAAAFAGLSARAQVPAAQTLDPAVIAQVQQLAQLAASAAAPASARVDVQVGQLAPQLKLAACRQIQPYLPQGLHMWGRSRIGLKCVDGVAKWNVSVPVQVKVYAKALVAQGPLVTGSLLTQEMLATAEIDIAAEPGAVFTDPEDLAGRSLSRSLEAGQAVRSTSLAKRRWFEAGDTVQVKVSGDGYAIAADGQALGVGLEGTDVRVRMESGRTVTGRVVGERRVEVVL</sequence>
<keyword evidence="6" id="KW-0966">Cell projection</keyword>
<dbReference type="InterPro" id="IPR017585">
    <property type="entry name" value="SAF_FlgA"/>
</dbReference>
<keyword evidence="3 4" id="KW-0574">Periplasm</keyword>
<reference evidence="6 7" key="1">
    <citation type="submission" date="2023-11" db="EMBL/GenBank/DDBJ databases">
        <title>Paucibacter sp. nov., isolated from fresh soil in Korea.</title>
        <authorList>
            <person name="Le N.T.T."/>
        </authorList>
    </citation>
    <scope>NUCLEOTIDE SEQUENCE [LARGE SCALE GENOMIC DNA]</scope>
    <source>
        <strain evidence="6 7">R3-3</strain>
    </source>
</reference>